<organism evidence="8 9">
    <name type="scientific">Loxostege sticticalis</name>
    <name type="common">Beet webworm moth</name>
    <dbReference type="NCBI Taxonomy" id="481309"/>
    <lineage>
        <taxon>Eukaryota</taxon>
        <taxon>Metazoa</taxon>
        <taxon>Ecdysozoa</taxon>
        <taxon>Arthropoda</taxon>
        <taxon>Hexapoda</taxon>
        <taxon>Insecta</taxon>
        <taxon>Pterygota</taxon>
        <taxon>Neoptera</taxon>
        <taxon>Endopterygota</taxon>
        <taxon>Lepidoptera</taxon>
        <taxon>Glossata</taxon>
        <taxon>Ditrysia</taxon>
        <taxon>Pyraloidea</taxon>
        <taxon>Crambidae</taxon>
        <taxon>Pyraustinae</taxon>
        <taxon>Loxostege</taxon>
    </lineage>
</organism>
<evidence type="ECO:0000256" key="6">
    <source>
        <dbReference type="SAM" id="SignalP"/>
    </source>
</evidence>
<dbReference type="EMBL" id="JBEDNZ010000031">
    <property type="protein sequence ID" value="KAL0808660.1"/>
    <property type="molecule type" value="Genomic_DNA"/>
</dbReference>
<dbReference type="CDD" id="cd00190">
    <property type="entry name" value="Tryp_SPc"/>
    <property type="match status" value="1"/>
</dbReference>
<evidence type="ECO:0000259" key="7">
    <source>
        <dbReference type="PROSITE" id="PS50240"/>
    </source>
</evidence>
<dbReference type="SMART" id="SM00020">
    <property type="entry name" value="Tryp_SPc"/>
    <property type="match status" value="1"/>
</dbReference>
<dbReference type="InterPro" id="IPR043504">
    <property type="entry name" value="Peptidase_S1_PA_chymotrypsin"/>
</dbReference>
<comment type="subcellular location">
    <subcellularLocation>
        <location evidence="1">Secreted</location>
    </subcellularLocation>
</comment>
<dbReference type="GO" id="GO:0005576">
    <property type="term" value="C:extracellular region"/>
    <property type="evidence" value="ECO:0007669"/>
    <property type="project" value="UniProtKB-SubCell"/>
</dbReference>
<dbReference type="FunFam" id="2.40.10.10:FF:000038">
    <property type="entry name" value="Serine protease"/>
    <property type="match status" value="1"/>
</dbReference>
<name>A0ABD0S3K0_LOXSC</name>
<sequence>MRAVLLTIMATCALAQVDEDTLKEIFGTPPTGTGTTATTTTTTTTTTLRPVELDTFTVRPTDSPTTLKDKDGNPCKCVPYYLCEKGVGTHIRNASVTGWGELDIRFGEDKCQVTVEVCCTEPKEEEDVVTEPPPVEVKGCGYRNRKGLDFTISGGSGNEALFGEFPWVIALIDINGSYAGVGVLIHPQVVMTTAHVAYKYTPGNLKIRAGEWDTQTARERLKHQERIVTEMYIHNAFTKNNLFNDVALLRLESPVTLGQHINTICLPSQDEDFGQYKDCAANGWGKDSFGKEGRYAVILKKLEIPMVPHARCNELLRRTRLGNNFKLHKSFVCAGGEKGRDLCTGDGGAPLTCPIGGDRYKLTGLSAWGIGCGGQDIPAVYASAPAFRRWVDQKMQEWGYDTTAYSI</sequence>
<comment type="caution">
    <text evidence="8">The sequence shown here is derived from an EMBL/GenBank/DDBJ whole genome shotgun (WGS) entry which is preliminary data.</text>
</comment>
<dbReference type="InterPro" id="IPR001314">
    <property type="entry name" value="Peptidase_S1A"/>
</dbReference>
<dbReference type="AlphaFoldDB" id="A0ABD0S3K0"/>
<dbReference type="Pfam" id="PF18322">
    <property type="entry name" value="CLIP_1"/>
    <property type="match status" value="1"/>
</dbReference>
<evidence type="ECO:0000313" key="9">
    <source>
        <dbReference type="Proteomes" id="UP001549921"/>
    </source>
</evidence>
<dbReference type="InterPro" id="IPR009003">
    <property type="entry name" value="Peptidase_S1_PA"/>
</dbReference>
<protein>
    <recommendedName>
        <fullName evidence="4">Phenoloxidase-activating factor 2</fullName>
    </recommendedName>
    <alternativeName>
        <fullName evidence="5">Prophenoloxidase-activating factor II</fullName>
    </alternativeName>
</protein>
<feature type="domain" description="Peptidase S1" evidence="7">
    <location>
        <begin position="152"/>
        <end position="396"/>
    </location>
</feature>
<feature type="chain" id="PRO_5044800802" description="Phenoloxidase-activating factor 2" evidence="6">
    <location>
        <begin position="16"/>
        <end position="407"/>
    </location>
</feature>
<dbReference type="Gene3D" id="2.40.10.10">
    <property type="entry name" value="Trypsin-like serine proteases"/>
    <property type="match status" value="2"/>
</dbReference>
<dbReference type="PRINTS" id="PR00722">
    <property type="entry name" value="CHYMOTRYPSIN"/>
</dbReference>
<dbReference type="InterPro" id="IPR001254">
    <property type="entry name" value="Trypsin_dom"/>
</dbReference>
<keyword evidence="2" id="KW-0964">Secreted</keyword>
<keyword evidence="3" id="KW-1015">Disulfide bond</keyword>
<evidence type="ECO:0000256" key="2">
    <source>
        <dbReference type="ARBA" id="ARBA00022525"/>
    </source>
</evidence>
<dbReference type="Proteomes" id="UP001549921">
    <property type="component" value="Unassembled WGS sequence"/>
</dbReference>
<dbReference type="InterPro" id="IPR041515">
    <property type="entry name" value="PPAF-2-like_Clip"/>
</dbReference>
<dbReference type="PANTHER" id="PTHR24258:SF129">
    <property type="entry name" value="LP15124P-RELATED"/>
    <property type="match status" value="1"/>
</dbReference>
<dbReference type="Pfam" id="PF00089">
    <property type="entry name" value="Trypsin"/>
    <property type="match status" value="1"/>
</dbReference>
<keyword evidence="6" id="KW-0732">Signal</keyword>
<dbReference type="PROSITE" id="PS50240">
    <property type="entry name" value="TRYPSIN_DOM"/>
    <property type="match status" value="1"/>
</dbReference>
<gene>
    <name evidence="8" type="ORF">ABMA28_013095</name>
</gene>
<accession>A0ABD0S3K0</accession>
<dbReference type="PANTHER" id="PTHR24258">
    <property type="entry name" value="SERINE PROTEASE-RELATED"/>
    <property type="match status" value="1"/>
</dbReference>
<proteinExistence type="predicted"/>
<evidence type="ECO:0000256" key="4">
    <source>
        <dbReference type="ARBA" id="ARBA00068096"/>
    </source>
</evidence>
<evidence type="ECO:0000313" key="8">
    <source>
        <dbReference type="EMBL" id="KAL0808660.1"/>
    </source>
</evidence>
<evidence type="ECO:0000256" key="5">
    <source>
        <dbReference type="ARBA" id="ARBA00076468"/>
    </source>
</evidence>
<reference evidence="8 9" key="1">
    <citation type="submission" date="2024-06" db="EMBL/GenBank/DDBJ databases">
        <title>A chromosome-level genome assembly of beet webworm, Loxostege sticticalis.</title>
        <authorList>
            <person name="Zhang Y."/>
        </authorList>
    </citation>
    <scope>NUCLEOTIDE SEQUENCE [LARGE SCALE GENOMIC DNA]</scope>
    <source>
        <strain evidence="8">AQ028</strain>
        <tissue evidence="8">Male pupae</tissue>
    </source>
</reference>
<feature type="signal peptide" evidence="6">
    <location>
        <begin position="1"/>
        <end position="15"/>
    </location>
</feature>
<evidence type="ECO:0000256" key="1">
    <source>
        <dbReference type="ARBA" id="ARBA00004613"/>
    </source>
</evidence>
<evidence type="ECO:0000256" key="3">
    <source>
        <dbReference type="ARBA" id="ARBA00023157"/>
    </source>
</evidence>
<dbReference type="SUPFAM" id="SSF50494">
    <property type="entry name" value="Trypsin-like serine proteases"/>
    <property type="match status" value="1"/>
</dbReference>